<dbReference type="RefSeq" id="WP_013768648.1">
    <property type="nucleotide sequence ID" value="NC_015510.1"/>
</dbReference>
<dbReference type="Pfam" id="PF18962">
    <property type="entry name" value="Por_Secre_tail"/>
    <property type="match status" value="1"/>
</dbReference>
<evidence type="ECO:0000256" key="1">
    <source>
        <dbReference type="SAM" id="SignalP"/>
    </source>
</evidence>
<feature type="domain" description="Secretion system C-terminal sorting" evidence="2">
    <location>
        <begin position="197"/>
        <end position="271"/>
    </location>
</feature>
<feature type="chain" id="PRO_5003317656" description="Secretion system C-terminal sorting domain-containing protein" evidence="1">
    <location>
        <begin position="21"/>
        <end position="273"/>
    </location>
</feature>
<dbReference type="Proteomes" id="UP000008461">
    <property type="component" value="Chromosome"/>
</dbReference>
<evidence type="ECO:0000313" key="3">
    <source>
        <dbReference type="EMBL" id="AEE54127.1"/>
    </source>
</evidence>
<gene>
    <name evidence="3" type="ordered locus">Halhy_6308</name>
</gene>
<dbReference type="KEGG" id="hhy:Halhy_6308"/>
<dbReference type="STRING" id="760192.Halhy_6308"/>
<dbReference type="NCBIfam" id="TIGR04183">
    <property type="entry name" value="Por_Secre_tail"/>
    <property type="match status" value="1"/>
</dbReference>
<dbReference type="eggNOG" id="ENOG5033KGU">
    <property type="taxonomic scope" value="Bacteria"/>
</dbReference>
<reference key="2">
    <citation type="submission" date="2011-04" db="EMBL/GenBank/DDBJ databases">
        <title>Complete sequence of chromosome of Haliscomenobacter hydrossis DSM 1100.</title>
        <authorList>
            <consortium name="US DOE Joint Genome Institute (JGI-PGF)"/>
            <person name="Lucas S."/>
            <person name="Han J."/>
            <person name="Lapidus A."/>
            <person name="Bruce D."/>
            <person name="Goodwin L."/>
            <person name="Pitluck S."/>
            <person name="Peters L."/>
            <person name="Kyrpides N."/>
            <person name="Mavromatis K."/>
            <person name="Ivanova N."/>
            <person name="Ovchinnikova G."/>
            <person name="Pagani I."/>
            <person name="Daligault H."/>
            <person name="Detter J.C."/>
            <person name="Han C."/>
            <person name="Land M."/>
            <person name="Hauser L."/>
            <person name="Markowitz V."/>
            <person name="Cheng J.-F."/>
            <person name="Hugenholtz P."/>
            <person name="Woyke T."/>
            <person name="Wu D."/>
            <person name="Verbarg S."/>
            <person name="Frueling A."/>
            <person name="Brambilla E."/>
            <person name="Klenk H.-P."/>
            <person name="Eisen J.A."/>
        </authorList>
    </citation>
    <scope>NUCLEOTIDE SEQUENCE</scope>
    <source>
        <strain>DSM 1100</strain>
    </source>
</reference>
<keyword evidence="4" id="KW-1185">Reference proteome</keyword>
<feature type="signal peptide" evidence="1">
    <location>
        <begin position="1"/>
        <end position="20"/>
    </location>
</feature>
<accession>F4L7E7</accession>
<keyword evidence="1" id="KW-0732">Signal</keyword>
<proteinExistence type="predicted"/>
<protein>
    <recommendedName>
        <fullName evidence="2">Secretion system C-terminal sorting domain-containing protein</fullName>
    </recommendedName>
</protein>
<evidence type="ECO:0000313" key="4">
    <source>
        <dbReference type="Proteomes" id="UP000008461"/>
    </source>
</evidence>
<dbReference type="OrthoDB" id="1288696at2"/>
<name>F4L7E7_HALH1</name>
<dbReference type="InterPro" id="IPR026444">
    <property type="entry name" value="Secre_tail"/>
</dbReference>
<evidence type="ECO:0000259" key="2">
    <source>
        <dbReference type="Pfam" id="PF18962"/>
    </source>
</evidence>
<dbReference type="EMBL" id="CP002691">
    <property type="protein sequence ID" value="AEE54127.1"/>
    <property type="molecule type" value="Genomic_DNA"/>
</dbReference>
<organism evidence="3 4">
    <name type="scientific">Haliscomenobacter hydrossis (strain ATCC 27775 / DSM 1100 / LMG 10767 / O)</name>
    <dbReference type="NCBI Taxonomy" id="760192"/>
    <lineage>
        <taxon>Bacteria</taxon>
        <taxon>Pseudomonadati</taxon>
        <taxon>Bacteroidota</taxon>
        <taxon>Saprospiria</taxon>
        <taxon>Saprospirales</taxon>
        <taxon>Haliscomenobacteraceae</taxon>
        <taxon>Haliscomenobacter</taxon>
    </lineage>
</organism>
<dbReference type="AlphaFoldDB" id="F4L7E7"/>
<sequence length="273" mass="29651">MKKIILSALTVLCLAGLVVAQQTVTCKPDSTIPDTSYGVFPLPYSKTNLKGGISDTACLNTYFDFVFTLSVPKSFNAGIFGELPVNSIQLSTTKAVENMPVGLSYTCNPPNCVFPAESRGCIIISGTPTDVADIGETDLKIKGQVNSVLPIDITFPNAQLFTEGNYFLYIRPQGSAACRTSSTRELAATKLRMGNVPNPFTGSTQIEVDADIRGQFDFRVYDIMGRLIQRRPVQISQGINRIPFEANDLAPGLYVFTLTDGLNTVSRKMVIGR</sequence>
<dbReference type="HOGENOM" id="CLU_1018493_0_0_10"/>
<reference evidence="3 4" key="1">
    <citation type="journal article" date="2011" name="Stand. Genomic Sci.">
        <title>Complete genome sequence of Haliscomenobacter hydrossis type strain (O).</title>
        <authorList>
            <consortium name="US DOE Joint Genome Institute (JGI-PGF)"/>
            <person name="Daligault H."/>
            <person name="Lapidus A."/>
            <person name="Zeytun A."/>
            <person name="Nolan M."/>
            <person name="Lucas S."/>
            <person name="Del Rio T.G."/>
            <person name="Tice H."/>
            <person name="Cheng J.F."/>
            <person name="Tapia R."/>
            <person name="Han C."/>
            <person name="Goodwin L."/>
            <person name="Pitluck S."/>
            <person name="Liolios K."/>
            <person name="Pagani I."/>
            <person name="Ivanova N."/>
            <person name="Huntemann M."/>
            <person name="Mavromatis K."/>
            <person name="Mikhailova N."/>
            <person name="Pati A."/>
            <person name="Chen A."/>
            <person name="Palaniappan K."/>
            <person name="Land M."/>
            <person name="Hauser L."/>
            <person name="Brambilla E.M."/>
            <person name="Rohde M."/>
            <person name="Verbarg S."/>
            <person name="Goker M."/>
            <person name="Bristow J."/>
            <person name="Eisen J.A."/>
            <person name="Markowitz V."/>
            <person name="Hugenholtz P."/>
            <person name="Kyrpides N.C."/>
            <person name="Klenk H.P."/>
            <person name="Woyke T."/>
        </authorList>
    </citation>
    <scope>NUCLEOTIDE SEQUENCE [LARGE SCALE GENOMIC DNA]</scope>
    <source>
        <strain evidence="4">ATCC 27775 / DSM 1100 / LMG 10767 / O</strain>
    </source>
</reference>